<feature type="transmembrane region" description="Helical" evidence="1">
    <location>
        <begin position="17"/>
        <end position="36"/>
    </location>
</feature>
<dbReference type="PROSITE" id="PS51257">
    <property type="entry name" value="PROKAR_LIPOPROTEIN"/>
    <property type="match status" value="1"/>
</dbReference>
<dbReference type="AlphaFoldDB" id="A0A0A6ZRT3"/>
<name>A0A0A6ZRT3_SHIDY</name>
<reference evidence="2 3" key="1">
    <citation type="submission" date="2013-09" db="EMBL/GenBank/DDBJ databases">
        <title>Comparative genomics of Sd1617 to representative strains in evaluating its pathogenesis.</title>
        <authorList>
            <person name="Aksomboon Vongsawan A."/>
            <person name="Kapatral V."/>
            <person name="Vaisvil B."/>
            <person name="Serichantalergs O."/>
            <person name="Hale T.L."/>
            <person name="Mason C.J."/>
        </authorList>
    </citation>
    <scope>NUCLEOTIDE SEQUENCE [LARGE SCALE GENOMIC DNA]</scope>
    <source>
        <strain evidence="2 3">1617</strain>
    </source>
</reference>
<organism evidence="2 3">
    <name type="scientific">Shigella dysenteriae 1617</name>
    <dbReference type="NCBI Taxonomy" id="754093"/>
    <lineage>
        <taxon>Bacteria</taxon>
        <taxon>Pseudomonadati</taxon>
        <taxon>Pseudomonadota</taxon>
        <taxon>Gammaproteobacteria</taxon>
        <taxon>Enterobacterales</taxon>
        <taxon>Enterobacteriaceae</taxon>
        <taxon>Shigella</taxon>
    </lineage>
</organism>
<evidence type="ECO:0000313" key="3">
    <source>
        <dbReference type="Proteomes" id="UP000031647"/>
    </source>
</evidence>
<evidence type="ECO:0000313" key="2">
    <source>
        <dbReference type="EMBL" id="AHA64722.1"/>
    </source>
</evidence>
<accession>A0A0A6ZRT3</accession>
<sequence>MFKCNCTLIVGGIMKNALQFLFVAFWLFVSCMPIIFTARYMEKVDVLILIFGYINALFLGVSMAVMFFVFIFNAFEVLDGAGIESKILK</sequence>
<keyword evidence="1" id="KW-1133">Transmembrane helix</keyword>
<dbReference type="PATRIC" id="fig|754093.4.peg.1839"/>
<keyword evidence="1" id="KW-0472">Membrane</keyword>
<dbReference type="KEGG" id="sdz:Asd1617_01895"/>
<proteinExistence type="predicted"/>
<feature type="transmembrane region" description="Helical" evidence="1">
    <location>
        <begin position="48"/>
        <end position="72"/>
    </location>
</feature>
<dbReference type="EMBL" id="CP006736">
    <property type="protein sequence ID" value="AHA64722.1"/>
    <property type="molecule type" value="Genomic_DNA"/>
</dbReference>
<protein>
    <submittedName>
        <fullName evidence="2">Uncharacterized protein</fullName>
    </submittedName>
</protein>
<evidence type="ECO:0000256" key="1">
    <source>
        <dbReference type="SAM" id="Phobius"/>
    </source>
</evidence>
<gene>
    <name evidence="2" type="ORF">Asd1617_01895</name>
</gene>
<dbReference type="HOGENOM" id="CLU_2452952_0_0_6"/>
<keyword evidence="1" id="KW-0812">Transmembrane</keyword>
<dbReference type="Proteomes" id="UP000031647">
    <property type="component" value="Chromosome"/>
</dbReference>